<dbReference type="RefSeq" id="WP_135278432.1">
    <property type="nucleotide sequence ID" value="NZ_PQVH01000012.1"/>
</dbReference>
<dbReference type="InterPro" id="IPR029063">
    <property type="entry name" value="SAM-dependent_MTases_sf"/>
</dbReference>
<evidence type="ECO:0000256" key="2">
    <source>
        <dbReference type="ARBA" id="ARBA00022679"/>
    </source>
</evidence>
<dbReference type="Gene3D" id="3.40.50.150">
    <property type="entry name" value="Vaccinia Virus protein VP39"/>
    <property type="match status" value="1"/>
</dbReference>
<dbReference type="InterPro" id="IPR004398">
    <property type="entry name" value="RNA_MeTrfase_RsmD"/>
</dbReference>
<dbReference type="GO" id="GO:0008168">
    <property type="term" value="F:methyltransferase activity"/>
    <property type="evidence" value="ECO:0007669"/>
    <property type="project" value="UniProtKB-KW"/>
</dbReference>
<dbReference type="PANTHER" id="PTHR43542:SF1">
    <property type="entry name" value="METHYLTRANSFERASE"/>
    <property type="match status" value="1"/>
</dbReference>
<dbReference type="InterPro" id="IPR002052">
    <property type="entry name" value="DNA_methylase_N6_adenine_CS"/>
</dbReference>
<dbReference type="CDD" id="cd02440">
    <property type="entry name" value="AdoMet_MTases"/>
    <property type="match status" value="1"/>
</dbReference>
<dbReference type="SUPFAM" id="SSF53335">
    <property type="entry name" value="S-adenosyl-L-methionine-dependent methyltransferases"/>
    <property type="match status" value="1"/>
</dbReference>
<keyword evidence="4" id="KW-1185">Reference proteome</keyword>
<dbReference type="PROSITE" id="PS00092">
    <property type="entry name" value="N6_MTASE"/>
    <property type="match status" value="1"/>
</dbReference>
<gene>
    <name evidence="3" type="primary">rsmD</name>
    <name evidence="3" type="ORF">C3Y98_09945</name>
</gene>
<name>A0A4Y9VR17_9PROT</name>
<dbReference type="OrthoDB" id="9803017at2"/>
<sequence>MAEKKLNTVRINAGEWRSRLLKFPDAQGLRPTPERVRQTVFNWLGQDLTGKKCLDLFAGTGVIGFEALSRNAQSVVLVEKTTAVYRAMLDNQSTLKADAAQVLNMDAMVFLDKNQQLFDVIFVDPPYHQGWLNKVLAQLPKHLNTQGVVYVEAEYALADDDTWQVFKQSKAGNVFYHLIKLRDDTN</sequence>
<evidence type="ECO:0000313" key="3">
    <source>
        <dbReference type="EMBL" id="TFW70698.1"/>
    </source>
</evidence>
<dbReference type="GO" id="GO:0003676">
    <property type="term" value="F:nucleic acid binding"/>
    <property type="evidence" value="ECO:0007669"/>
    <property type="project" value="InterPro"/>
</dbReference>
<dbReference type="EMBL" id="PQVH01000012">
    <property type="protein sequence ID" value="TFW70698.1"/>
    <property type="molecule type" value="Genomic_DNA"/>
</dbReference>
<proteinExistence type="predicted"/>
<evidence type="ECO:0000313" key="4">
    <source>
        <dbReference type="Proteomes" id="UP000297706"/>
    </source>
</evidence>
<dbReference type="NCBIfam" id="TIGR00095">
    <property type="entry name" value="16S rRNA (guanine(966)-N(2))-methyltransferase RsmD"/>
    <property type="match status" value="1"/>
</dbReference>
<accession>A0A4Y9VR17</accession>
<evidence type="ECO:0000256" key="1">
    <source>
        <dbReference type="ARBA" id="ARBA00022603"/>
    </source>
</evidence>
<reference evidence="3 4" key="1">
    <citation type="submission" date="2018-02" db="EMBL/GenBank/DDBJ databases">
        <title>A novel lanthanide dependent methylotroph, Methylotenera sp. La3113.</title>
        <authorList>
            <person name="Lv H."/>
            <person name="Tani A."/>
        </authorList>
    </citation>
    <scope>NUCLEOTIDE SEQUENCE [LARGE SCALE GENOMIC DNA]</scope>
    <source>
        <strain evidence="3 4">La3113</strain>
    </source>
</reference>
<dbReference type="PIRSF" id="PIRSF004553">
    <property type="entry name" value="CHP00095"/>
    <property type="match status" value="1"/>
</dbReference>
<organism evidence="3 4">
    <name type="scientific">Methylotenera oryzisoli</name>
    <dbReference type="NCBI Taxonomy" id="2080758"/>
    <lineage>
        <taxon>Bacteria</taxon>
        <taxon>Pseudomonadati</taxon>
        <taxon>Pseudomonadota</taxon>
        <taxon>Betaproteobacteria</taxon>
        <taxon>Nitrosomonadales</taxon>
        <taxon>Methylophilaceae</taxon>
        <taxon>Methylotenera</taxon>
    </lineage>
</organism>
<dbReference type="GO" id="GO:0031167">
    <property type="term" value="P:rRNA methylation"/>
    <property type="evidence" value="ECO:0007669"/>
    <property type="project" value="InterPro"/>
</dbReference>
<keyword evidence="2 3" id="KW-0808">Transferase</keyword>
<comment type="caution">
    <text evidence="3">The sequence shown here is derived from an EMBL/GenBank/DDBJ whole genome shotgun (WGS) entry which is preliminary data.</text>
</comment>
<keyword evidence="1 3" id="KW-0489">Methyltransferase</keyword>
<dbReference type="PANTHER" id="PTHR43542">
    <property type="entry name" value="METHYLTRANSFERASE"/>
    <property type="match status" value="1"/>
</dbReference>
<dbReference type="Pfam" id="PF03602">
    <property type="entry name" value="Cons_hypoth95"/>
    <property type="match status" value="1"/>
</dbReference>
<dbReference type="Proteomes" id="UP000297706">
    <property type="component" value="Unassembled WGS sequence"/>
</dbReference>
<protein>
    <submittedName>
        <fullName evidence="3">16S rRNA (Guanine(966)-N(2))-methyltransferase RsmD</fullName>
    </submittedName>
</protein>
<dbReference type="AlphaFoldDB" id="A0A4Y9VR17"/>